<gene>
    <name evidence="3" type="ORF">COZ92_00715</name>
</gene>
<dbReference type="PANTHER" id="PTHR43512:SF4">
    <property type="entry name" value="TRANSLATION FACTOR GUF1 HOMOLOG, CHLOROPLASTIC"/>
    <property type="match status" value="1"/>
</dbReference>
<dbReference type="Proteomes" id="UP000229238">
    <property type="component" value="Unassembled WGS sequence"/>
</dbReference>
<dbReference type="InterPro" id="IPR013842">
    <property type="entry name" value="LepA_CTD"/>
</dbReference>
<reference evidence="4" key="1">
    <citation type="submission" date="2017-09" db="EMBL/GenBank/DDBJ databases">
        <title>Depth-based differentiation of microbial function through sediment-hosted aquifers and enrichment of novel symbionts in the deep terrestrial subsurface.</title>
        <authorList>
            <person name="Probst A.J."/>
            <person name="Ladd B."/>
            <person name="Jarett J.K."/>
            <person name="Geller-Mcgrath D.E."/>
            <person name="Sieber C.M.K."/>
            <person name="Emerson J.B."/>
            <person name="Anantharaman K."/>
            <person name="Thomas B.C."/>
            <person name="Malmstrom R."/>
            <person name="Stieglmeier M."/>
            <person name="Klingl A."/>
            <person name="Woyke T."/>
            <person name="Ryan C.M."/>
            <person name="Banfield J.F."/>
        </authorList>
    </citation>
    <scope>NUCLEOTIDE SEQUENCE [LARGE SCALE GENOMIC DNA]</scope>
</reference>
<proteinExistence type="predicted"/>
<dbReference type="AlphaFoldDB" id="A0A2M7IKE5"/>
<keyword evidence="1" id="KW-0648">Protein biosynthesis</keyword>
<evidence type="ECO:0000313" key="3">
    <source>
        <dbReference type="EMBL" id="PIW90480.1"/>
    </source>
</evidence>
<dbReference type="Pfam" id="PF06421">
    <property type="entry name" value="LepA_C"/>
    <property type="match status" value="1"/>
</dbReference>
<evidence type="ECO:0000313" key="4">
    <source>
        <dbReference type="Proteomes" id="UP000229238"/>
    </source>
</evidence>
<evidence type="ECO:0000259" key="2">
    <source>
        <dbReference type="Pfam" id="PF06421"/>
    </source>
</evidence>
<dbReference type="GO" id="GO:0006412">
    <property type="term" value="P:translation"/>
    <property type="evidence" value="ECO:0007669"/>
    <property type="project" value="UniProtKB-KW"/>
</dbReference>
<name>A0A2M7IKE5_9BACT</name>
<sequence>TIRAKRRDVIAPLYGGDYTRKRKLLEKQKKGKKELKEKGRILIPPKVFLEMFRS</sequence>
<protein>
    <recommendedName>
        <fullName evidence="2">GTP-binding protein LepA C-terminal domain-containing protein</fullName>
    </recommendedName>
</protein>
<evidence type="ECO:0000256" key="1">
    <source>
        <dbReference type="ARBA" id="ARBA00022917"/>
    </source>
</evidence>
<dbReference type="GO" id="GO:0005525">
    <property type="term" value="F:GTP binding"/>
    <property type="evidence" value="ECO:0007669"/>
    <property type="project" value="InterPro"/>
</dbReference>
<dbReference type="GO" id="GO:0043022">
    <property type="term" value="F:ribosome binding"/>
    <property type="evidence" value="ECO:0007669"/>
    <property type="project" value="TreeGrafter"/>
</dbReference>
<dbReference type="InterPro" id="IPR006297">
    <property type="entry name" value="EF-4"/>
</dbReference>
<dbReference type="GO" id="GO:0045727">
    <property type="term" value="P:positive regulation of translation"/>
    <property type="evidence" value="ECO:0007669"/>
    <property type="project" value="TreeGrafter"/>
</dbReference>
<comment type="caution">
    <text evidence="3">The sequence shown here is derived from an EMBL/GenBank/DDBJ whole genome shotgun (WGS) entry which is preliminary data.</text>
</comment>
<accession>A0A2M7IKE5</accession>
<feature type="non-terminal residue" evidence="3">
    <location>
        <position position="1"/>
    </location>
</feature>
<organism evidence="3 4">
    <name type="scientific">Candidatus Nealsonbacteria bacterium CG_4_8_14_3_um_filter_40_11</name>
    <dbReference type="NCBI Taxonomy" id="1974690"/>
    <lineage>
        <taxon>Bacteria</taxon>
        <taxon>Candidatus Nealsoniibacteriota</taxon>
    </lineage>
</organism>
<dbReference type="PANTHER" id="PTHR43512">
    <property type="entry name" value="TRANSLATION FACTOR GUF1-RELATED"/>
    <property type="match status" value="1"/>
</dbReference>
<dbReference type="EMBL" id="PFHH01000013">
    <property type="protein sequence ID" value="PIW90480.1"/>
    <property type="molecule type" value="Genomic_DNA"/>
</dbReference>
<feature type="domain" description="GTP-binding protein LepA C-terminal" evidence="2">
    <location>
        <begin position="1"/>
        <end position="52"/>
    </location>
</feature>